<sequence>MARLLKAALLALALTPSVLGKPLVDFSAARKDNPSLIGKEDLEAARGVAVKSNTPDLYIKLDTDPKGTPALHYHRKKGDIRAEYHALAGKTQKDSTYYIGYKFSLAEIQQSLMIWQFKEYEANHDGGANIPLALEIVDGKLQFQYQASGKTGREQQWETSVSPNTEYQVGIVINTAQPQGWVQLYWNGELQTFSSTGHTNLTATTFPGRAEPKFGAYRGEAVAIDTYVYDIQIGTTLDDIQRAAGIRS</sequence>
<evidence type="ECO:0000313" key="2">
    <source>
        <dbReference type="EMBL" id="KKA21191.1"/>
    </source>
</evidence>
<evidence type="ECO:0000256" key="1">
    <source>
        <dbReference type="SAM" id="SignalP"/>
    </source>
</evidence>
<proteinExistence type="predicted"/>
<keyword evidence="1" id="KW-0732">Signal</keyword>
<dbReference type="EMBL" id="LASV01000196">
    <property type="protein sequence ID" value="KKA21191.1"/>
    <property type="molecule type" value="Genomic_DNA"/>
</dbReference>
<keyword evidence="3" id="KW-1185">Reference proteome</keyword>
<feature type="signal peptide" evidence="1">
    <location>
        <begin position="1"/>
        <end position="20"/>
    </location>
</feature>
<name>A0A0F4YTN6_RASE3</name>
<accession>A0A0F4YTN6</accession>
<evidence type="ECO:0000313" key="3">
    <source>
        <dbReference type="Proteomes" id="UP000053958"/>
    </source>
</evidence>
<dbReference type="InterPro" id="IPR013320">
    <property type="entry name" value="ConA-like_dom_sf"/>
</dbReference>
<dbReference type="GeneID" id="25317139"/>
<protein>
    <submittedName>
        <fullName evidence="2">Lectin/glucanase</fullName>
    </submittedName>
</protein>
<dbReference type="Proteomes" id="UP000053958">
    <property type="component" value="Unassembled WGS sequence"/>
</dbReference>
<dbReference type="AlphaFoldDB" id="A0A0F4YTN6"/>
<reference evidence="2 3" key="1">
    <citation type="submission" date="2015-04" db="EMBL/GenBank/DDBJ databases">
        <authorList>
            <person name="Heijne W.H."/>
            <person name="Fedorova N.D."/>
            <person name="Nierman W.C."/>
            <person name="Vollebregt A.W."/>
            <person name="Zhao Z."/>
            <person name="Wu L."/>
            <person name="Kumar M."/>
            <person name="Stam H."/>
            <person name="van den Berg M.A."/>
            <person name="Pel H.J."/>
        </authorList>
    </citation>
    <scope>NUCLEOTIDE SEQUENCE [LARGE SCALE GENOMIC DNA]</scope>
    <source>
        <strain evidence="2 3">CBS 393.64</strain>
    </source>
</reference>
<feature type="chain" id="PRO_5002482164" evidence="1">
    <location>
        <begin position="21"/>
        <end position="248"/>
    </location>
</feature>
<gene>
    <name evidence="2" type="ORF">T310_4792</name>
</gene>
<dbReference type="RefSeq" id="XP_013327803.1">
    <property type="nucleotide sequence ID" value="XM_013472349.1"/>
</dbReference>
<comment type="caution">
    <text evidence="2">The sequence shown here is derived from an EMBL/GenBank/DDBJ whole genome shotgun (WGS) entry which is preliminary data.</text>
</comment>
<dbReference type="OrthoDB" id="3233795at2759"/>
<organism evidence="2 3">
    <name type="scientific">Rasamsonia emersonii (strain ATCC 16479 / CBS 393.64 / IMI 116815)</name>
    <dbReference type="NCBI Taxonomy" id="1408163"/>
    <lineage>
        <taxon>Eukaryota</taxon>
        <taxon>Fungi</taxon>
        <taxon>Dikarya</taxon>
        <taxon>Ascomycota</taxon>
        <taxon>Pezizomycotina</taxon>
        <taxon>Eurotiomycetes</taxon>
        <taxon>Eurotiomycetidae</taxon>
        <taxon>Eurotiales</taxon>
        <taxon>Trichocomaceae</taxon>
        <taxon>Rasamsonia</taxon>
    </lineage>
</organism>
<dbReference type="SUPFAM" id="SSF49899">
    <property type="entry name" value="Concanavalin A-like lectins/glucanases"/>
    <property type="match status" value="1"/>
</dbReference>